<comment type="caution">
    <text evidence="3">The sequence shown here is derived from an EMBL/GenBank/DDBJ whole genome shotgun (WGS) entry which is preliminary data.</text>
</comment>
<evidence type="ECO:0000313" key="4">
    <source>
        <dbReference type="Proteomes" id="UP000232323"/>
    </source>
</evidence>
<feature type="coiled-coil region" evidence="1">
    <location>
        <begin position="404"/>
        <end position="442"/>
    </location>
</feature>
<evidence type="ECO:0000256" key="1">
    <source>
        <dbReference type="SAM" id="Coils"/>
    </source>
</evidence>
<keyword evidence="4" id="KW-1185">Reference proteome</keyword>
<feature type="compositionally biased region" description="Low complexity" evidence="2">
    <location>
        <begin position="567"/>
        <end position="582"/>
    </location>
</feature>
<dbReference type="Proteomes" id="UP000232323">
    <property type="component" value="Unassembled WGS sequence"/>
</dbReference>
<organism evidence="3 4">
    <name type="scientific">Chlamydomonas eustigma</name>
    <dbReference type="NCBI Taxonomy" id="1157962"/>
    <lineage>
        <taxon>Eukaryota</taxon>
        <taxon>Viridiplantae</taxon>
        <taxon>Chlorophyta</taxon>
        <taxon>core chlorophytes</taxon>
        <taxon>Chlorophyceae</taxon>
        <taxon>CS clade</taxon>
        <taxon>Chlamydomonadales</taxon>
        <taxon>Chlamydomonadaceae</taxon>
        <taxon>Chlamydomonas</taxon>
    </lineage>
</organism>
<reference evidence="3 4" key="1">
    <citation type="submission" date="2017-08" db="EMBL/GenBank/DDBJ databases">
        <title>Acidophilic green algal genome provides insights into adaptation to an acidic environment.</title>
        <authorList>
            <person name="Hirooka S."/>
            <person name="Hirose Y."/>
            <person name="Kanesaki Y."/>
            <person name="Higuchi S."/>
            <person name="Fujiwara T."/>
            <person name="Onuma R."/>
            <person name="Era A."/>
            <person name="Ohbayashi R."/>
            <person name="Uzuka A."/>
            <person name="Nozaki H."/>
            <person name="Yoshikawa H."/>
            <person name="Miyagishima S.Y."/>
        </authorList>
    </citation>
    <scope>NUCLEOTIDE SEQUENCE [LARGE SCALE GENOMIC DNA]</scope>
    <source>
        <strain evidence="3 4">NIES-2499</strain>
    </source>
</reference>
<evidence type="ECO:0000256" key="2">
    <source>
        <dbReference type="SAM" id="MobiDB-lite"/>
    </source>
</evidence>
<dbReference type="AlphaFoldDB" id="A0A250X7U4"/>
<protein>
    <submittedName>
        <fullName evidence="3">Uncharacterized protein</fullName>
    </submittedName>
</protein>
<feature type="compositionally biased region" description="Basic and acidic residues" evidence="2">
    <location>
        <begin position="840"/>
        <end position="853"/>
    </location>
</feature>
<dbReference type="OrthoDB" id="548644at2759"/>
<evidence type="ECO:0000313" key="3">
    <source>
        <dbReference type="EMBL" id="GAX78952.1"/>
    </source>
</evidence>
<gene>
    <name evidence="3" type="ORF">CEUSTIGMA_g6392.t1</name>
</gene>
<accession>A0A250X7U4</accession>
<feature type="compositionally biased region" description="Low complexity" evidence="2">
    <location>
        <begin position="854"/>
        <end position="883"/>
    </location>
</feature>
<keyword evidence="1" id="KW-0175">Coiled coil</keyword>
<dbReference type="STRING" id="1157962.A0A250X7U4"/>
<feature type="coiled-coil region" evidence="1">
    <location>
        <begin position="313"/>
        <end position="368"/>
    </location>
</feature>
<dbReference type="EMBL" id="BEGY01000037">
    <property type="protein sequence ID" value="GAX78952.1"/>
    <property type="molecule type" value="Genomic_DNA"/>
</dbReference>
<proteinExistence type="predicted"/>
<sequence length="898" mass="96701">MLKRRSLGSSRAVSNVKAIQPGKRARNLCVAANCSASRTLMNSMLGIAASALLTLSLADVQPATAVDSSSLTQAQLKEAEELYNMIRKRTGQEPPQITSAPNLKGRALLAEVRRQAEASTGAPDAALLSELRAQLDRINQQLKDTTEGERAELERLRQALEEAKAAQQATPAELSSVSVIVPPEVKDGSIGGAGVKGTESEEDTQGGRPAGLLNVLGIFLGGGLGGYLYVQQNKAKTVQENLNVALSEEQKRVDELKKRTDEIRDALGKEEETVSKLKSEMQMAATESSLILAAERRERESSMRANELSLKALEAEKRLVAAVRAQAATAKEEAQAERAAKFVAEAEAQALSRQLKEAQELMEKERTVARKVGMDAMKAMSQSKRMEEALGQAVVTGESLKRSLEVEEQRGNQAEGAAADLQRELADTAESLEEQRNLLKRVGGDTMDMKDAMSKLKQQALQFSVKAQLASDAAKLERKEAALQLKAVTEQLQQAKGQVSEAHAEIEQLKASLVSRESQVDSLEAELKLQQQNNKQLMEQVAHLQTQLSEVEQSLTAEQSTSKELRQQLQAAQSSLNASQSSLEATSRELRLEQGARAALQSDVMKLKQELSNAAAAVENERLMAARAKTDAENAEQRVTEANAATAAMKDEFSKSSEKFSQRLAEALSKAWSAETDRAKAEEELHVLTSVLSDTQASLKNMEAKAAELQGQGKALEEARALEVGAAQQKIVELEKMLETAQAGVQQAREGAAEAEARVASEMAAVREDAEMKAALAAAELEAERMARSEVEASLRLLQSQMTVKKETPPPGTASRLAKRRQQSVDVTDRKAVTAVESQHGTDEKVILDRDNAEVAAAAAQASAQDSVISPKSLSGKGASASSSRDKKGFGSKQTGIN</sequence>
<feature type="coiled-coil region" evidence="1">
    <location>
        <begin position="239"/>
        <end position="287"/>
    </location>
</feature>
<dbReference type="Gene3D" id="1.10.287.1490">
    <property type="match status" value="1"/>
</dbReference>
<feature type="region of interest" description="Disordered" evidence="2">
    <location>
        <begin position="801"/>
        <end position="898"/>
    </location>
</feature>
<feature type="coiled-coil region" evidence="1">
    <location>
        <begin position="128"/>
        <end position="170"/>
    </location>
</feature>
<feature type="region of interest" description="Disordered" evidence="2">
    <location>
        <begin position="562"/>
        <end position="582"/>
    </location>
</feature>
<name>A0A250X7U4_9CHLO</name>